<evidence type="ECO:0000313" key="2">
    <source>
        <dbReference type="Proteomes" id="UP001314170"/>
    </source>
</evidence>
<gene>
    <name evidence="1" type="ORF">DCAF_LOCUS25701</name>
</gene>
<dbReference type="Proteomes" id="UP001314170">
    <property type="component" value="Unassembled WGS sequence"/>
</dbReference>
<organism evidence="1 2">
    <name type="scientific">Dovyalis caffra</name>
    <dbReference type="NCBI Taxonomy" id="77055"/>
    <lineage>
        <taxon>Eukaryota</taxon>
        <taxon>Viridiplantae</taxon>
        <taxon>Streptophyta</taxon>
        <taxon>Embryophyta</taxon>
        <taxon>Tracheophyta</taxon>
        <taxon>Spermatophyta</taxon>
        <taxon>Magnoliopsida</taxon>
        <taxon>eudicotyledons</taxon>
        <taxon>Gunneridae</taxon>
        <taxon>Pentapetalae</taxon>
        <taxon>rosids</taxon>
        <taxon>fabids</taxon>
        <taxon>Malpighiales</taxon>
        <taxon>Salicaceae</taxon>
        <taxon>Flacourtieae</taxon>
        <taxon>Dovyalis</taxon>
    </lineage>
</organism>
<dbReference type="AlphaFoldDB" id="A0AAV1SRK8"/>
<sequence length="123" mass="14509">MRVNEANSRNSCYSQAWSKAQKAVKANLVLQLKCLLFRSPVMPYRHQRHNYCRNKKGKPASFVYFRKACAEIGQFHKSENCYEKERKKNISLPHGTNDQKHQQGCDKHHRDYCQTCRFSNSIK</sequence>
<reference evidence="1 2" key="1">
    <citation type="submission" date="2024-01" db="EMBL/GenBank/DDBJ databases">
        <authorList>
            <person name="Waweru B."/>
        </authorList>
    </citation>
    <scope>NUCLEOTIDE SEQUENCE [LARGE SCALE GENOMIC DNA]</scope>
</reference>
<evidence type="ECO:0000313" key="1">
    <source>
        <dbReference type="EMBL" id="CAK7355441.1"/>
    </source>
</evidence>
<accession>A0AAV1SRK8</accession>
<proteinExistence type="predicted"/>
<name>A0AAV1SRK8_9ROSI</name>
<dbReference type="EMBL" id="CAWUPB010001195">
    <property type="protein sequence ID" value="CAK7355441.1"/>
    <property type="molecule type" value="Genomic_DNA"/>
</dbReference>
<keyword evidence="2" id="KW-1185">Reference proteome</keyword>
<protein>
    <submittedName>
        <fullName evidence="1">Uncharacterized protein</fullName>
    </submittedName>
</protein>
<comment type="caution">
    <text evidence="1">The sequence shown here is derived from an EMBL/GenBank/DDBJ whole genome shotgun (WGS) entry which is preliminary data.</text>
</comment>